<keyword evidence="3" id="KW-1185">Reference proteome</keyword>
<evidence type="ECO:0000256" key="1">
    <source>
        <dbReference type="SAM" id="MobiDB-lite"/>
    </source>
</evidence>
<gene>
    <name evidence="2" type="ORF">Tco_1002121</name>
</gene>
<feature type="compositionally biased region" description="Acidic residues" evidence="1">
    <location>
        <begin position="1"/>
        <end position="12"/>
    </location>
</feature>
<feature type="non-terminal residue" evidence="2">
    <location>
        <position position="1"/>
    </location>
</feature>
<name>A0ABQ5F5H1_9ASTR</name>
<feature type="compositionally biased region" description="Basic and acidic residues" evidence="1">
    <location>
        <begin position="13"/>
        <end position="25"/>
    </location>
</feature>
<reference evidence="2" key="2">
    <citation type="submission" date="2022-01" db="EMBL/GenBank/DDBJ databases">
        <authorList>
            <person name="Yamashiro T."/>
            <person name="Shiraishi A."/>
            <person name="Satake H."/>
            <person name="Nakayama K."/>
        </authorList>
    </citation>
    <scope>NUCLEOTIDE SEQUENCE</scope>
</reference>
<organism evidence="2 3">
    <name type="scientific">Tanacetum coccineum</name>
    <dbReference type="NCBI Taxonomy" id="301880"/>
    <lineage>
        <taxon>Eukaryota</taxon>
        <taxon>Viridiplantae</taxon>
        <taxon>Streptophyta</taxon>
        <taxon>Embryophyta</taxon>
        <taxon>Tracheophyta</taxon>
        <taxon>Spermatophyta</taxon>
        <taxon>Magnoliopsida</taxon>
        <taxon>eudicotyledons</taxon>
        <taxon>Gunneridae</taxon>
        <taxon>Pentapetalae</taxon>
        <taxon>asterids</taxon>
        <taxon>campanulids</taxon>
        <taxon>Asterales</taxon>
        <taxon>Asteraceae</taxon>
        <taxon>Asteroideae</taxon>
        <taxon>Anthemideae</taxon>
        <taxon>Anthemidinae</taxon>
        <taxon>Tanacetum</taxon>
    </lineage>
</organism>
<dbReference type="Proteomes" id="UP001151760">
    <property type="component" value="Unassembled WGS sequence"/>
</dbReference>
<sequence>EGLAEEEEDNDFERDANELPHSEPEVDMQHFHFKVDVNLDQSRMFADKFWQEFGLDVLDFNEVPSSDECDDEQSPEAKKRIF</sequence>
<comment type="caution">
    <text evidence="2">The sequence shown here is derived from an EMBL/GenBank/DDBJ whole genome shotgun (WGS) entry which is preliminary data.</text>
</comment>
<feature type="region of interest" description="Disordered" evidence="1">
    <location>
        <begin position="1"/>
        <end position="25"/>
    </location>
</feature>
<dbReference type="EMBL" id="BQNB010017031">
    <property type="protein sequence ID" value="GJT58588.1"/>
    <property type="molecule type" value="Genomic_DNA"/>
</dbReference>
<evidence type="ECO:0000313" key="3">
    <source>
        <dbReference type="Proteomes" id="UP001151760"/>
    </source>
</evidence>
<proteinExistence type="predicted"/>
<reference evidence="2" key="1">
    <citation type="journal article" date="2022" name="Int. J. Mol. Sci.">
        <title>Draft Genome of Tanacetum Coccineum: Genomic Comparison of Closely Related Tanacetum-Family Plants.</title>
        <authorList>
            <person name="Yamashiro T."/>
            <person name="Shiraishi A."/>
            <person name="Nakayama K."/>
            <person name="Satake H."/>
        </authorList>
    </citation>
    <scope>NUCLEOTIDE SEQUENCE</scope>
</reference>
<protein>
    <submittedName>
        <fullName evidence="2">Uncharacterized protein</fullName>
    </submittedName>
</protein>
<evidence type="ECO:0000313" key="2">
    <source>
        <dbReference type="EMBL" id="GJT58588.1"/>
    </source>
</evidence>
<accession>A0ABQ5F5H1</accession>